<accession>A0A0U5H159</accession>
<dbReference type="KEGG" id="hhb:Hhub_2667"/>
<name>A0A0U5H159_9EURY</name>
<dbReference type="STRING" id="1407499.HHUB_2667"/>
<reference evidence="2" key="1">
    <citation type="journal article" date="2016" name="Environ. Microbiol.">
        <title>The complete genome of a viable archaeum isolated from 123-million-year-old rock salt.</title>
        <authorList>
            <person name="Jaakkola S.T."/>
            <person name="Pfeiffer F."/>
            <person name="Ravantti J.J."/>
            <person name="Guo Q."/>
            <person name="Liu Y."/>
            <person name="Chen X."/>
            <person name="Ma H."/>
            <person name="Yang C."/>
            <person name="Oksanen H.M."/>
            <person name="Bamford D.H."/>
        </authorList>
    </citation>
    <scope>NUCLEOTIDE SEQUENCE</scope>
    <source>
        <strain evidence="2">JI20-1</strain>
    </source>
</reference>
<sequence length="697" mass="75666">MIQWEETGTGVAAADAAGNEVTVRAPDWKRVRRGRALGWPADATAAGVATELSVPASDASVVAGGARTPLATGERRRLAVGEYVLEAGGALDVRVGFDGPAVVERGDRVTVTFDAPTDVAIGFRSDVRAPAETITIPKTLDGVATAVTHAAAAHRTTTPDRSARHQRSHPPQFAFGDAVDVPEAVAAETPETGVELRLPRSLADLFVAAPLAYYLGAEVTVEAGVTPRLRASDADVNYAFDSLTVDVPELLARVFWLDCLVRTAVPPEHRRAVPAREPGDVTLAEHDLLDVLDVDPVAAYDATPADRLATYLDAPFERVADDLPEWHLSMHVAPSLDHVETLPFLLDRLALVYPPETATLESEELLERTLDDFYRGPPGPVASVEMLKPKLRDGRWQGWLAEGTPIDVFKSQPAAYRNHLDYRREHTEELSVAVVLNDRSMTGEHEAVADVYEAHAESLPMDVSFFEDLTREELANVLGEHYEFLHYIGHCEVEGLRCADGNLAVEDVPETNVETFFLNACGSYYEGVDLVERGSVAGAVTLRKVLDEQAAKVGIAFAELLVHGFPIETALRLARRRIRMGKDYAVVGDGMQTLSRTDGDGARVAHVERDGDGTCEVTYEYVAADSHGCWYDVDAAASKPRLCGNPTEFEVPAPELADLLADADHPVVVDGEFYWSDEAATLLRPSVRDAKTGESRR</sequence>
<proteinExistence type="predicted"/>
<evidence type="ECO:0008006" key="3">
    <source>
        <dbReference type="Google" id="ProtNLM"/>
    </source>
</evidence>
<protein>
    <recommendedName>
        <fullName evidence="3">CHAT domain protein</fullName>
    </recommendedName>
</protein>
<organism evidence="1 2">
    <name type="scientific">Halobacterium hubeiense</name>
    <dbReference type="NCBI Taxonomy" id="1407499"/>
    <lineage>
        <taxon>Archaea</taxon>
        <taxon>Methanobacteriati</taxon>
        <taxon>Methanobacteriota</taxon>
        <taxon>Stenosarchaea group</taxon>
        <taxon>Halobacteria</taxon>
        <taxon>Halobacteriales</taxon>
        <taxon>Halobacteriaceae</taxon>
        <taxon>Halobacterium</taxon>
    </lineage>
</organism>
<gene>
    <name evidence="1" type="ORF">HHUB_2667</name>
</gene>
<dbReference type="Proteomes" id="UP000066737">
    <property type="component" value="Chromosome I"/>
</dbReference>
<dbReference type="AlphaFoldDB" id="A0A0U5H159"/>
<dbReference type="OrthoDB" id="269729at2157"/>
<dbReference type="EMBL" id="LN831302">
    <property type="protein sequence ID" value="CQH58083.1"/>
    <property type="molecule type" value="Genomic_DNA"/>
</dbReference>
<evidence type="ECO:0000313" key="1">
    <source>
        <dbReference type="EMBL" id="CQH58083.1"/>
    </source>
</evidence>
<keyword evidence="2" id="KW-1185">Reference proteome</keyword>
<evidence type="ECO:0000313" key="2">
    <source>
        <dbReference type="Proteomes" id="UP000066737"/>
    </source>
</evidence>